<accession>A0ABT4V3N4</accession>
<evidence type="ECO:0000256" key="1">
    <source>
        <dbReference type="SAM" id="MobiDB-lite"/>
    </source>
</evidence>
<dbReference type="EMBL" id="JAQGLA010000048">
    <property type="protein sequence ID" value="MDA3628573.1"/>
    <property type="molecule type" value="Genomic_DNA"/>
</dbReference>
<protein>
    <submittedName>
        <fullName evidence="4">DUF6049 family protein</fullName>
    </submittedName>
</protein>
<keyword evidence="2" id="KW-1133">Transmembrane helix</keyword>
<dbReference type="RefSeq" id="WP_270951481.1">
    <property type="nucleotide sequence ID" value="NZ_JAQGLA010000048.1"/>
</dbReference>
<name>A0ABT4V3N4_9PSEU</name>
<feature type="chain" id="PRO_5047294727" evidence="3">
    <location>
        <begin position="23"/>
        <end position="745"/>
    </location>
</feature>
<feature type="region of interest" description="Disordered" evidence="1">
    <location>
        <begin position="706"/>
        <end position="745"/>
    </location>
</feature>
<gene>
    <name evidence="4" type="ORF">OU415_24285</name>
</gene>
<sequence length="745" mass="78185">MRYLLAAVVAVLVIAGLPAVWAPQGAAQGDNPVQLDVTKITPSVVSDGGPGEVVITGRLTNTGDSQINDIEARVQRGNAATSEPAVQRAMRSATPTVTEPAFSPIADGLAPGQQADVEMRIPLTGPNSLQLTEPGTYPLLVNVNGVSASGGRARIAESRFLLPVLSTPGKPAPPPPHPTDVSMLVPVVDYPRLEREALPGMRPVLVDDALSTSLAPGGRLYDLVQAVTDSAPSGSPLGSSLCFAIDPDLLITVRAMQVPYQVRQPDGSLADGIGTGAANLWLTKLKEATSGRCVIALPYADADVVALGRAGLPDLVNLAMDGANLLKDKNTLGVEPRSVLWPVEGALADPPSGNLPRTALLEPQALNTPAGSLDPVRIRGRDMTAVPVDPLLTSALDPLHDTGKKTTALSPPNAPWESTQNALGALAFRATQGSVGDATSVMVPPRRWDVRGDDLRSLLDGMQGLADAGLIHPKALPEPNPATLPEADLNYPVESGSSEVAQPVLQQLAAQNFKVGDLFRSSQRDPSIDVEPGRITTPLANGLLRGASSAWRGDANGAEHWVNLAGRTVGEIFGKVRIEESQTRLVGASPDSPTPLTVVNDLPVTVGVVFRIPPVPGVQVQHDFGDVATIPANGRRVFWLQTTAQRAGTFTLDVTVTTKDGTQFGSTKRLPYSSGNYGPLILIITGAAAALLVLMSGRRIFKRFRARQQRQAAERSGAESRSEEAPPDTPETAQIATTDGDRNPS</sequence>
<feature type="transmembrane region" description="Helical" evidence="2">
    <location>
        <begin position="677"/>
        <end position="697"/>
    </location>
</feature>
<evidence type="ECO:0000313" key="4">
    <source>
        <dbReference type="EMBL" id="MDA3628573.1"/>
    </source>
</evidence>
<reference evidence="4 5" key="1">
    <citation type="submission" date="2022-11" db="EMBL/GenBank/DDBJ databases">
        <title>Draft genome sequence of Saccharopolyspora sp. WRP15-2 isolated from rhizosphere soils of wild rice in Thailand.</title>
        <authorList>
            <person name="Duangmal K."/>
            <person name="Kammanee S."/>
            <person name="Muangham S."/>
        </authorList>
    </citation>
    <scope>NUCLEOTIDE SEQUENCE [LARGE SCALE GENOMIC DNA]</scope>
    <source>
        <strain evidence="4 5">WRP15-2</strain>
    </source>
</reference>
<organism evidence="4 5">
    <name type="scientific">Saccharopolyspora oryzae</name>
    <dbReference type="NCBI Taxonomy" id="2997343"/>
    <lineage>
        <taxon>Bacteria</taxon>
        <taxon>Bacillati</taxon>
        <taxon>Actinomycetota</taxon>
        <taxon>Actinomycetes</taxon>
        <taxon>Pseudonocardiales</taxon>
        <taxon>Pseudonocardiaceae</taxon>
        <taxon>Saccharopolyspora</taxon>
    </lineage>
</organism>
<keyword evidence="5" id="KW-1185">Reference proteome</keyword>
<keyword evidence="2" id="KW-0812">Transmembrane</keyword>
<keyword evidence="3" id="KW-0732">Signal</keyword>
<comment type="caution">
    <text evidence="4">The sequence shown here is derived from an EMBL/GenBank/DDBJ whole genome shotgun (WGS) entry which is preliminary data.</text>
</comment>
<evidence type="ECO:0000256" key="2">
    <source>
        <dbReference type="SAM" id="Phobius"/>
    </source>
</evidence>
<dbReference type="Pfam" id="PF19516">
    <property type="entry name" value="DUF6049"/>
    <property type="match status" value="1"/>
</dbReference>
<proteinExistence type="predicted"/>
<feature type="compositionally biased region" description="Basic and acidic residues" evidence="1">
    <location>
        <begin position="712"/>
        <end position="724"/>
    </location>
</feature>
<evidence type="ECO:0000256" key="3">
    <source>
        <dbReference type="SAM" id="SignalP"/>
    </source>
</evidence>
<evidence type="ECO:0000313" key="5">
    <source>
        <dbReference type="Proteomes" id="UP001210380"/>
    </source>
</evidence>
<dbReference type="InterPro" id="IPR046112">
    <property type="entry name" value="DUF6049"/>
</dbReference>
<feature type="signal peptide" evidence="3">
    <location>
        <begin position="1"/>
        <end position="22"/>
    </location>
</feature>
<dbReference type="Proteomes" id="UP001210380">
    <property type="component" value="Unassembled WGS sequence"/>
</dbReference>
<keyword evidence="2" id="KW-0472">Membrane</keyword>